<evidence type="ECO:0000256" key="1">
    <source>
        <dbReference type="SAM" id="SignalP"/>
    </source>
</evidence>
<name>A0A0L0NJU6_TOLOC</name>
<dbReference type="OrthoDB" id="5390143at2759"/>
<protein>
    <submittedName>
        <fullName evidence="2">Uncharacterized protein</fullName>
    </submittedName>
</protein>
<keyword evidence="3" id="KW-1185">Reference proteome</keyword>
<comment type="caution">
    <text evidence="2">The sequence shown here is derived from an EMBL/GenBank/DDBJ whole genome shotgun (WGS) entry which is preliminary data.</text>
</comment>
<organism evidence="2 3">
    <name type="scientific">Tolypocladium ophioglossoides (strain CBS 100239)</name>
    <name type="common">Snaketongue truffleclub</name>
    <name type="synonym">Elaphocordyceps ophioglossoides</name>
    <dbReference type="NCBI Taxonomy" id="1163406"/>
    <lineage>
        <taxon>Eukaryota</taxon>
        <taxon>Fungi</taxon>
        <taxon>Dikarya</taxon>
        <taxon>Ascomycota</taxon>
        <taxon>Pezizomycotina</taxon>
        <taxon>Sordariomycetes</taxon>
        <taxon>Hypocreomycetidae</taxon>
        <taxon>Hypocreales</taxon>
        <taxon>Ophiocordycipitaceae</taxon>
        <taxon>Tolypocladium</taxon>
    </lineage>
</organism>
<evidence type="ECO:0000313" key="3">
    <source>
        <dbReference type="Proteomes" id="UP000036947"/>
    </source>
</evidence>
<gene>
    <name evidence="2" type="ORF">TOPH_00767</name>
</gene>
<dbReference type="Proteomes" id="UP000036947">
    <property type="component" value="Unassembled WGS sequence"/>
</dbReference>
<reference evidence="2 3" key="1">
    <citation type="journal article" date="2015" name="BMC Genomics">
        <title>The genome of the truffle-parasite Tolypocladium ophioglossoides and the evolution of antifungal peptaibiotics.</title>
        <authorList>
            <person name="Quandt C.A."/>
            <person name="Bushley K.E."/>
            <person name="Spatafora J.W."/>
        </authorList>
    </citation>
    <scope>NUCLEOTIDE SEQUENCE [LARGE SCALE GENOMIC DNA]</scope>
    <source>
        <strain evidence="2 3">CBS 100239</strain>
    </source>
</reference>
<sequence>MARLLPVLIILFSYLFTSAAADSGNHFVYPAEANGSSSSISTLYEETGVVVQWETTWNSVGLWLTQEGNPIPLPFPDARATDFFQKI</sequence>
<feature type="chain" id="PRO_5005545215" evidence="1">
    <location>
        <begin position="22"/>
        <end position="87"/>
    </location>
</feature>
<accession>A0A0L0NJU6</accession>
<keyword evidence="1" id="KW-0732">Signal</keyword>
<dbReference type="EMBL" id="LFRF01000002">
    <property type="protein sequence ID" value="KND94309.1"/>
    <property type="molecule type" value="Genomic_DNA"/>
</dbReference>
<evidence type="ECO:0000313" key="2">
    <source>
        <dbReference type="EMBL" id="KND94309.1"/>
    </source>
</evidence>
<feature type="signal peptide" evidence="1">
    <location>
        <begin position="1"/>
        <end position="21"/>
    </location>
</feature>
<dbReference type="AlphaFoldDB" id="A0A0L0NJU6"/>
<proteinExistence type="predicted"/>